<evidence type="ECO:0000313" key="1">
    <source>
        <dbReference type="EMBL" id="CAG8653509.1"/>
    </source>
</evidence>
<name>A0A9N9DZ50_FUNMO</name>
<keyword evidence="2" id="KW-1185">Reference proteome</keyword>
<dbReference type="Proteomes" id="UP000789375">
    <property type="component" value="Unassembled WGS sequence"/>
</dbReference>
<dbReference type="EMBL" id="CAJVPP010004657">
    <property type="protein sequence ID" value="CAG8653509.1"/>
    <property type="molecule type" value="Genomic_DNA"/>
</dbReference>
<dbReference type="AlphaFoldDB" id="A0A9N9DZ50"/>
<evidence type="ECO:0000313" key="2">
    <source>
        <dbReference type="Proteomes" id="UP000789375"/>
    </source>
</evidence>
<reference evidence="1" key="1">
    <citation type="submission" date="2021-06" db="EMBL/GenBank/DDBJ databases">
        <authorList>
            <person name="Kallberg Y."/>
            <person name="Tangrot J."/>
            <person name="Rosling A."/>
        </authorList>
    </citation>
    <scope>NUCLEOTIDE SEQUENCE</scope>
    <source>
        <strain evidence="1">87-6 pot B 2015</strain>
    </source>
</reference>
<sequence length="106" mass="11988">MPYRNPGKKTKKKNVRDQLKTRGILKDVNTNKKDLVKELEIALAKDTLAKISATIPAQLPDNDELTFVFDIFSSHTAESMLAQLKQNVKDSAIEEEEVPKLKTIHN</sequence>
<comment type="caution">
    <text evidence="1">The sequence shown here is derived from an EMBL/GenBank/DDBJ whole genome shotgun (WGS) entry which is preliminary data.</text>
</comment>
<gene>
    <name evidence="1" type="ORF">FMOSSE_LOCUS11592</name>
</gene>
<proteinExistence type="predicted"/>
<organism evidence="1 2">
    <name type="scientific">Funneliformis mosseae</name>
    <name type="common">Endomycorrhizal fungus</name>
    <name type="synonym">Glomus mosseae</name>
    <dbReference type="NCBI Taxonomy" id="27381"/>
    <lineage>
        <taxon>Eukaryota</taxon>
        <taxon>Fungi</taxon>
        <taxon>Fungi incertae sedis</taxon>
        <taxon>Mucoromycota</taxon>
        <taxon>Glomeromycotina</taxon>
        <taxon>Glomeromycetes</taxon>
        <taxon>Glomerales</taxon>
        <taxon>Glomeraceae</taxon>
        <taxon>Funneliformis</taxon>
    </lineage>
</organism>
<accession>A0A9N9DZ50</accession>
<protein>
    <submittedName>
        <fullName evidence="1">16858_t:CDS:1</fullName>
    </submittedName>
</protein>